<feature type="domain" description="Cation/H+ exchanger transmembrane" evidence="12">
    <location>
        <begin position="44"/>
        <end position="296"/>
    </location>
</feature>
<dbReference type="InterPro" id="IPR006153">
    <property type="entry name" value="Cation/H_exchanger_TM"/>
</dbReference>
<keyword evidence="5 10" id="KW-1133">Transmembrane helix</keyword>
<dbReference type="PANTHER" id="PTHR43562">
    <property type="entry name" value="NAPA-TYPE SODIUM/HYDROGEN ANTIPORTER"/>
    <property type="match status" value="1"/>
</dbReference>
<dbReference type="InterPro" id="IPR038770">
    <property type="entry name" value="Na+/solute_symporter_sf"/>
</dbReference>
<accession>A0A7W8HEK6</accession>
<feature type="transmembrane region" description="Helical" evidence="10">
    <location>
        <begin position="257"/>
        <end position="289"/>
    </location>
</feature>
<feature type="transmembrane region" description="Helical" evidence="10">
    <location>
        <begin position="366"/>
        <end position="388"/>
    </location>
</feature>
<feature type="transmembrane region" description="Helical" evidence="10">
    <location>
        <begin position="424"/>
        <end position="447"/>
    </location>
</feature>
<evidence type="ECO:0000256" key="1">
    <source>
        <dbReference type="ARBA" id="ARBA00004141"/>
    </source>
</evidence>
<reference evidence="13 14" key="1">
    <citation type="submission" date="2020-08" db="EMBL/GenBank/DDBJ databases">
        <title>Genomic Encyclopedia of Type Strains, Phase IV (KMG-IV): sequencing the most valuable type-strain genomes for metagenomic binning, comparative biology and taxonomic classification.</title>
        <authorList>
            <person name="Goeker M."/>
        </authorList>
    </citation>
    <scope>NUCLEOTIDE SEQUENCE [LARGE SCALE GENOMIC DNA]</scope>
    <source>
        <strain evidence="13 14">DSM 29781</strain>
    </source>
</reference>
<evidence type="ECO:0000256" key="9">
    <source>
        <dbReference type="ARBA" id="ARBA00023201"/>
    </source>
</evidence>
<dbReference type="AlphaFoldDB" id="A0A7W8HEK6"/>
<evidence type="ECO:0000313" key="14">
    <source>
        <dbReference type="Proteomes" id="UP000532440"/>
    </source>
</evidence>
<feature type="transmembrane region" description="Helical" evidence="10">
    <location>
        <begin position="35"/>
        <end position="51"/>
    </location>
</feature>
<dbReference type="Pfam" id="PF00999">
    <property type="entry name" value="Na_H_Exchanger"/>
    <property type="match status" value="2"/>
</dbReference>
<keyword evidence="9" id="KW-0739">Sodium transport</keyword>
<keyword evidence="11" id="KW-0732">Signal</keyword>
<feature type="domain" description="Cation/H+ exchanger transmembrane" evidence="12">
    <location>
        <begin position="330"/>
        <end position="447"/>
    </location>
</feature>
<evidence type="ECO:0000256" key="10">
    <source>
        <dbReference type="SAM" id="Phobius"/>
    </source>
</evidence>
<proteinExistence type="predicted"/>
<feature type="transmembrane region" description="Helical" evidence="10">
    <location>
        <begin position="184"/>
        <end position="207"/>
    </location>
</feature>
<keyword evidence="7" id="KW-0406">Ion transport</keyword>
<evidence type="ECO:0000256" key="6">
    <source>
        <dbReference type="ARBA" id="ARBA00023053"/>
    </source>
</evidence>
<evidence type="ECO:0000256" key="3">
    <source>
        <dbReference type="ARBA" id="ARBA00022449"/>
    </source>
</evidence>
<organism evidence="13 14">
    <name type="scientific">Quisquiliibacterium transsilvanicum</name>
    <dbReference type="NCBI Taxonomy" id="1549638"/>
    <lineage>
        <taxon>Bacteria</taxon>
        <taxon>Pseudomonadati</taxon>
        <taxon>Pseudomonadota</taxon>
        <taxon>Betaproteobacteria</taxon>
        <taxon>Burkholderiales</taxon>
        <taxon>Burkholderiaceae</taxon>
        <taxon>Quisquiliibacterium</taxon>
    </lineage>
</organism>
<dbReference type="GO" id="GO:0016020">
    <property type="term" value="C:membrane"/>
    <property type="evidence" value="ECO:0007669"/>
    <property type="project" value="UniProtKB-SubCell"/>
</dbReference>
<feature type="transmembrane region" description="Helical" evidence="10">
    <location>
        <begin position="336"/>
        <end position="354"/>
    </location>
</feature>
<dbReference type="RefSeq" id="WP_221302598.1">
    <property type="nucleotide sequence ID" value="NZ_BAABEW010000004.1"/>
</dbReference>
<evidence type="ECO:0000259" key="12">
    <source>
        <dbReference type="Pfam" id="PF00999"/>
    </source>
</evidence>
<evidence type="ECO:0000256" key="2">
    <source>
        <dbReference type="ARBA" id="ARBA00022448"/>
    </source>
</evidence>
<keyword evidence="14" id="KW-1185">Reference proteome</keyword>
<keyword evidence="6" id="KW-0915">Sodium</keyword>
<evidence type="ECO:0000313" key="13">
    <source>
        <dbReference type="EMBL" id="MBB5270594.1"/>
    </source>
</evidence>
<dbReference type="EMBL" id="JACHGB010000001">
    <property type="protein sequence ID" value="MBB5270594.1"/>
    <property type="molecule type" value="Genomic_DNA"/>
</dbReference>
<feature type="transmembrane region" description="Helical" evidence="10">
    <location>
        <begin position="150"/>
        <end position="172"/>
    </location>
</feature>
<comment type="caution">
    <text evidence="13">The sequence shown here is derived from an EMBL/GenBank/DDBJ whole genome shotgun (WGS) entry which is preliminary data.</text>
</comment>
<dbReference type="GO" id="GO:0015297">
    <property type="term" value="F:antiporter activity"/>
    <property type="evidence" value="ECO:0007669"/>
    <property type="project" value="UniProtKB-KW"/>
</dbReference>
<keyword evidence="8 10" id="KW-0472">Membrane</keyword>
<feature type="transmembrane region" description="Helical" evidence="10">
    <location>
        <begin position="63"/>
        <end position="80"/>
    </location>
</feature>
<evidence type="ECO:0000256" key="5">
    <source>
        <dbReference type="ARBA" id="ARBA00022989"/>
    </source>
</evidence>
<evidence type="ECO:0000256" key="4">
    <source>
        <dbReference type="ARBA" id="ARBA00022692"/>
    </source>
</evidence>
<feature type="transmembrane region" description="Helical" evidence="10">
    <location>
        <begin position="118"/>
        <end position="144"/>
    </location>
</feature>
<keyword evidence="4 10" id="KW-0812">Transmembrane</keyword>
<keyword evidence="3" id="KW-0050">Antiport</keyword>
<evidence type="ECO:0000256" key="8">
    <source>
        <dbReference type="ARBA" id="ARBA00023136"/>
    </source>
</evidence>
<comment type="subcellular location">
    <subcellularLocation>
        <location evidence="1">Membrane</location>
        <topology evidence="1">Multi-pass membrane protein</topology>
    </subcellularLocation>
</comment>
<evidence type="ECO:0000256" key="11">
    <source>
        <dbReference type="SAM" id="SignalP"/>
    </source>
</evidence>
<sequence length="451" mass="47061">MKSRMHAGRAWALGALAIAPASAHAAGSAAAAEAFAWLALILVAARLGTLLERWRQPSVLGEILIGVVIANVALVGLPDISSSEALPFVDFLAQLGAVILLFQIGLETNIQSMRRVGGRAFAVASLGVVVPFVLGTFLVGPLLMPGMSEAAYLFLGAALTATSVGITGRVFRDMNCILKPEAQIVLGAAVIDDVLGLIVLSVVSAIATQGSVSAASVAILSAQALAFLVASVLLGQMAAGHLSRMFAAIHTGAGTKLAVALGFCLLMAWLAHLIGLAPIVGAFAAGLVLDEVQFRHFDDPTIKTELLEATAHAAPDTRESVRRVVDAHAHKHLEHMLEPVGHLLVPVFFVVAGMQVKLQHLTDPRILLLALALTVAAVAGKVVAGVVAGPVNRWVVGWGMVPRGEVGLIFAFVGKQLGVVDDQMFSVIVLMVMFTTLITPPILGLLLRPKR</sequence>
<feature type="signal peptide" evidence="11">
    <location>
        <begin position="1"/>
        <end position="25"/>
    </location>
</feature>
<dbReference type="GO" id="GO:1902600">
    <property type="term" value="P:proton transmembrane transport"/>
    <property type="evidence" value="ECO:0007669"/>
    <property type="project" value="InterPro"/>
</dbReference>
<dbReference type="PANTHER" id="PTHR43562:SF3">
    <property type="entry name" value="SODIUM ION_PROTON EXCHANGER (EUROFUNG)"/>
    <property type="match status" value="1"/>
</dbReference>
<feature type="transmembrane region" description="Helical" evidence="10">
    <location>
        <begin position="213"/>
        <end position="236"/>
    </location>
</feature>
<keyword evidence="2" id="KW-0813">Transport</keyword>
<protein>
    <submittedName>
        <fullName evidence="13">Kef-type K+ transport system membrane component KefB</fullName>
    </submittedName>
</protein>
<dbReference type="GO" id="GO:0006814">
    <property type="term" value="P:sodium ion transport"/>
    <property type="evidence" value="ECO:0007669"/>
    <property type="project" value="UniProtKB-KW"/>
</dbReference>
<evidence type="ECO:0000256" key="7">
    <source>
        <dbReference type="ARBA" id="ARBA00023065"/>
    </source>
</evidence>
<feature type="chain" id="PRO_5031188546" evidence="11">
    <location>
        <begin position="26"/>
        <end position="451"/>
    </location>
</feature>
<dbReference type="Gene3D" id="1.20.1530.20">
    <property type="match status" value="2"/>
</dbReference>
<feature type="transmembrane region" description="Helical" evidence="10">
    <location>
        <begin position="86"/>
        <end position="106"/>
    </location>
</feature>
<gene>
    <name evidence="13" type="ORF">HNQ70_000578</name>
</gene>
<name>A0A7W8HEK6_9BURK</name>
<dbReference type="Proteomes" id="UP000532440">
    <property type="component" value="Unassembled WGS sequence"/>
</dbReference>